<feature type="transmembrane region" description="Helical" evidence="7">
    <location>
        <begin position="341"/>
        <end position="366"/>
    </location>
</feature>
<dbReference type="PANTHER" id="PTHR33406:SF13">
    <property type="entry name" value="MEMBRANE PROTEIN YDFJ"/>
    <property type="match status" value="1"/>
</dbReference>
<feature type="region of interest" description="Disordered" evidence="6">
    <location>
        <begin position="741"/>
        <end position="776"/>
    </location>
</feature>
<feature type="transmembrane region" description="Helical" evidence="7">
    <location>
        <begin position="668"/>
        <end position="690"/>
    </location>
</feature>
<dbReference type="InterPro" id="IPR000731">
    <property type="entry name" value="SSD"/>
</dbReference>
<accession>A0A6N3K6K7</accession>
<feature type="transmembrane region" description="Helical" evidence="7">
    <location>
        <begin position="55"/>
        <end position="75"/>
    </location>
</feature>
<evidence type="ECO:0000256" key="1">
    <source>
        <dbReference type="ARBA" id="ARBA00004651"/>
    </source>
</evidence>
<dbReference type="Proteomes" id="UP000253958">
    <property type="component" value="Chromosome"/>
</dbReference>
<feature type="transmembrane region" description="Helical" evidence="7">
    <location>
        <begin position="215"/>
        <end position="236"/>
    </location>
</feature>
<evidence type="ECO:0000259" key="8">
    <source>
        <dbReference type="PROSITE" id="PS50156"/>
    </source>
</evidence>
<reference evidence="9 10" key="1">
    <citation type="submission" date="2018-07" db="EMBL/GenBank/DDBJ databases">
        <authorList>
            <person name="Ye Y."/>
        </authorList>
    </citation>
    <scope>NUCLEOTIDE SEQUENCE [LARGE SCALE GENOMIC DNA]</scope>
    <source>
        <strain evidence="10">H14(2018)</strain>
    </source>
</reference>
<dbReference type="PROSITE" id="PS50156">
    <property type="entry name" value="SSD"/>
    <property type="match status" value="1"/>
</dbReference>
<keyword evidence="2" id="KW-1003">Cell membrane</keyword>
<keyword evidence="4 7" id="KW-1133">Transmembrane helix</keyword>
<dbReference type="PANTHER" id="PTHR33406">
    <property type="entry name" value="MEMBRANE PROTEIN MJ1562-RELATED"/>
    <property type="match status" value="1"/>
</dbReference>
<evidence type="ECO:0000313" key="9">
    <source>
        <dbReference type="EMBL" id="AXH93621.1"/>
    </source>
</evidence>
<proteinExistence type="predicted"/>
<dbReference type="InterPro" id="IPR004869">
    <property type="entry name" value="MMPL_dom"/>
</dbReference>
<feature type="transmembrane region" description="Helical" evidence="7">
    <location>
        <begin position="702"/>
        <end position="732"/>
    </location>
</feature>
<feature type="compositionally biased region" description="Basic and acidic residues" evidence="6">
    <location>
        <begin position="754"/>
        <end position="766"/>
    </location>
</feature>
<dbReference type="AlphaFoldDB" id="A0A6N3K6K7"/>
<evidence type="ECO:0000256" key="6">
    <source>
        <dbReference type="SAM" id="MobiDB-lite"/>
    </source>
</evidence>
<gene>
    <name evidence="9" type="ORF">DVH21_28945</name>
</gene>
<evidence type="ECO:0000256" key="4">
    <source>
        <dbReference type="ARBA" id="ARBA00022989"/>
    </source>
</evidence>
<dbReference type="GO" id="GO:0005886">
    <property type="term" value="C:plasma membrane"/>
    <property type="evidence" value="ECO:0007669"/>
    <property type="project" value="UniProtKB-SubCell"/>
</dbReference>
<dbReference type="Pfam" id="PF03176">
    <property type="entry name" value="MMPL"/>
    <property type="match status" value="2"/>
</dbReference>
<feature type="transmembrane region" description="Helical" evidence="7">
    <location>
        <begin position="626"/>
        <end position="647"/>
    </location>
</feature>
<dbReference type="InterPro" id="IPR050545">
    <property type="entry name" value="Mycobact_MmpL"/>
</dbReference>
<feature type="transmembrane region" description="Helical" evidence="7">
    <location>
        <begin position="559"/>
        <end position="578"/>
    </location>
</feature>
<evidence type="ECO:0000256" key="7">
    <source>
        <dbReference type="SAM" id="Phobius"/>
    </source>
</evidence>
<evidence type="ECO:0000256" key="2">
    <source>
        <dbReference type="ARBA" id="ARBA00022475"/>
    </source>
</evidence>
<reference evidence="9 10" key="2">
    <citation type="submission" date="2018-08" db="EMBL/GenBank/DDBJ databases">
        <title>Streptomyces kandeliansis sp. nov., an endophytic bacterium isolated from mangrove plant.</title>
        <authorList>
            <person name="Wang R."/>
        </authorList>
    </citation>
    <scope>NUCLEOTIDE SEQUENCE [LARGE SCALE GENOMIC DNA]</scope>
    <source>
        <strain evidence="10">H14(2018)</strain>
    </source>
</reference>
<organism evidence="9 10">
    <name type="scientific">Micromonospora aurantiaca</name>
    <name type="common">nom. illeg.</name>
    <dbReference type="NCBI Taxonomy" id="47850"/>
    <lineage>
        <taxon>Bacteria</taxon>
        <taxon>Bacillati</taxon>
        <taxon>Actinomycetota</taxon>
        <taxon>Actinomycetes</taxon>
        <taxon>Micromonosporales</taxon>
        <taxon>Micromonosporaceae</taxon>
        <taxon>Micromonospora</taxon>
    </lineage>
</organism>
<evidence type="ECO:0000256" key="5">
    <source>
        <dbReference type="ARBA" id="ARBA00023136"/>
    </source>
</evidence>
<feature type="transmembrane region" description="Helical" evidence="7">
    <location>
        <begin position="243"/>
        <end position="262"/>
    </location>
</feature>
<dbReference type="Gene3D" id="1.20.1640.10">
    <property type="entry name" value="Multidrug efflux transporter AcrB transmembrane domain"/>
    <property type="match status" value="2"/>
</dbReference>
<evidence type="ECO:0000256" key="3">
    <source>
        <dbReference type="ARBA" id="ARBA00022692"/>
    </source>
</evidence>
<dbReference type="EMBL" id="CP031263">
    <property type="protein sequence ID" value="AXH93621.1"/>
    <property type="molecule type" value="Genomic_DNA"/>
</dbReference>
<protein>
    <submittedName>
        <fullName evidence="9">MMPL family transporter</fullName>
    </submittedName>
</protein>
<keyword evidence="5 7" id="KW-0472">Membrane</keyword>
<name>A0A6N3K6K7_9ACTN</name>
<comment type="subcellular location">
    <subcellularLocation>
        <location evidence="1">Cell membrane</location>
        <topology evidence="1">Multi-pass membrane protein</topology>
    </subcellularLocation>
</comment>
<evidence type="ECO:0000313" key="10">
    <source>
        <dbReference type="Proteomes" id="UP000253958"/>
    </source>
</evidence>
<feature type="transmembrane region" description="Helical" evidence="7">
    <location>
        <begin position="401"/>
        <end position="419"/>
    </location>
</feature>
<dbReference type="SUPFAM" id="SSF82866">
    <property type="entry name" value="Multidrug efflux transporter AcrB transmembrane domain"/>
    <property type="match status" value="2"/>
</dbReference>
<feature type="domain" description="SSD" evidence="8">
    <location>
        <begin position="239"/>
        <end position="364"/>
    </location>
</feature>
<feature type="transmembrane region" description="Helical" evidence="7">
    <location>
        <begin position="585"/>
        <end position="606"/>
    </location>
</feature>
<sequence length="776" mass="81075">MAGLLLEHACIVCLDTCLVSDIPFPGSAASAAPPSRSGGSALLAALGRFSVRHRWLVVVTWAVVLAGALAGGHQYGGSFTNDLTLSNTDSQAAYDTLRERFPDMSGDGMQVVIHSDGGVTSPEVQRAVDGALADVRADSDVAAAQSPYGPGQRLVSDDGRTAIATVQFTERAKDIPEGAVEQAQASFDPLRDQGLEVEYGGPAVQTESGPSGSEVYGLIAAVVVLLVAFGSLFAMVVPIVTALMALGLGLAVIELLTNWVTIGTSGPVVAAMIGLGVGIDYALLVVTRHREGLAQGQDPAESIERAMKTAGRAVLVAGATVIVAILSLYLIGIPFVSALGLASAVTVAATLLAAVTLLPALLGIFGRKLDRLRVRRIRFDHGSDRESGWHRWARGVQRRRWLAVPLAAALLVVLALPLASLRLGTGDGGSQPAESTQRKAYELVAEDFGPGMTGPLLVTVDYPSGTSPQQVQQASAELRADLMATDGVTQVSPPRIDPEGRTAVLTVVPTGSPDDESTEHLVHQLRSDVLPGAADGAEAHVGGATATSIDLADKLDERMLWFMLLVVGLAFLVLLVEFRSLLVPLVAVVMNLLAVGAAYGPVVAVFQWGWWPAGLIGSQPGPVESFAPVMLFAVLFGLSTDYAVFLLSRVHEEYKRTGDARRSIVTGMGATSRVIMAAASVMVVVFASFVLNDQRTVNLFGFGLATAIAMYALVAMLVLTPALLAILGRAAWWMPGRKRRRSAGAQAGSPAELAETRGEADPRALREAANGSGSAA</sequence>
<feature type="transmembrane region" description="Helical" evidence="7">
    <location>
        <begin position="268"/>
        <end position="286"/>
    </location>
</feature>
<feature type="transmembrane region" description="Helical" evidence="7">
    <location>
        <begin position="313"/>
        <end position="335"/>
    </location>
</feature>
<keyword evidence="3 7" id="KW-0812">Transmembrane</keyword>